<reference evidence="1" key="2">
    <citation type="journal article" date="2015" name="Data Brief">
        <title>Shoot transcriptome of the giant reed, Arundo donax.</title>
        <authorList>
            <person name="Barrero R.A."/>
            <person name="Guerrero F.D."/>
            <person name="Moolhuijzen P."/>
            <person name="Goolsby J.A."/>
            <person name="Tidwell J."/>
            <person name="Bellgard S.E."/>
            <person name="Bellgard M.I."/>
        </authorList>
    </citation>
    <scope>NUCLEOTIDE SEQUENCE</scope>
    <source>
        <tissue evidence="1">Shoot tissue taken approximately 20 cm above the soil surface</tissue>
    </source>
</reference>
<protein>
    <submittedName>
        <fullName evidence="1">Uncharacterized protein</fullName>
    </submittedName>
</protein>
<sequence length="66" mass="8033">MKGLSFQRNLGFWPFILHKKYIYHPVLPLVYSKQLFKRFSSNLPQSNISRVVHKWIFMLNLPKENR</sequence>
<name>A0A0A9BYI4_ARUDO</name>
<dbReference type="AlphaFoldDB" id="A0A0A9BYI4"/>
<proteinExistence type="predicted"/>
<reference evidence="1" key="1">
    <citation type="submission" date="2014-09" db="EMBL/GenBank/DDBJ databases">
        <authorList>
            <person name="Magalhaes I.L.F."/>
            <person name="Oliveira U."/>
            <person name="Santos F.R."/>
            <person name="Vidigal T.H.D.A."/>
            <person name="Brescovit A.D."/>
            <person name="Santos A.J."/>
        </authorList>
    </citation>
    <scope>NUCLEOTIDE SEQUENCE</scope>
    <source>
        <tissue evidence="1">Shoot tissue taken approximately 20 cm above the soil surface</tissue>
    </source>
</reference>
<dbReference type="EMBL" id="GBRH01231695">
    <property type="protein sequence ID" value="JAD66200.1"/>
    <property type="molecule type" value="Transcribed_RNA"/>
</dbReference>
<organism evidence="1">
    <name type="scientific">Arundo donax</name>
    <name type="common">Giant reed</name>
    <name type="synonym">Donax arundinaceus</name>
    <dbReference type="NCBI Taxonomy" id="35708"/>
    <lineage>
        <taxon>Eukaryota</taxon>
        <taxon>Viridiplantae</taxon>
        <taxon>Streptophyta</taxon>
        <taxon>Embryophyta</taxon>
        <taxon>Tracheophyta</taxon>
        <taxon>Spermatophyta</taxon>
        <taxon>Magnoliopsida</taxon>
        <taxon>Liliopsida</taxon>
        <taxon>Poales</taxon>
        <taxon>Poaceae</taxon>
        <taxon>PACMAD clade</taxon>
        <taxon>Arundinoideae</taxon>
        <taxon>Arundineae</taxon>
        <taxon>Arundo</taxon>
    </lineage>
</organism>
<evidence type="ECO:0000313" key="1">
    <source>
        <dbReference type="EMBL" id="JAD66200.1"/>
    </source>
</evidence>
<accession>A0A0A9BYI4</accession>